<name>A0A4S8R7Y9_9HELO</name>
<evidence type="ECO:0000256" key="1">
    <source>
        <dbReference type="SAM" id="MobiDB-lite"/>
    </source>
</evidence>
<dbReference type="OrthoDB" id="3514503at2759"/>
<feature type="region of interest" description="Disordered" evidence="1">
    <location>
        <begin position="130"/>
        <end position="150"/>
    </location>
</feature>
<evidence type="ECO:0000313" key="3">
    <source>
        <dbReference type="Proteomes" id="UP000308671"/>
    </source>
</evidence>
<comment type="caution">
    <text evidence="2">The sequence shown here is derived from an EMBL/GenBank/DDBJ whole genome shotgun (WGS) entry which is preliminary data.</text>
</comment>
<dbReference type="Proteomes" id="UP000308671">
    <property type="component" value="Unassembled WGS sequence"/>
</dbReference>
<dbReference type="AlphaFoldDB" id="A0A4S8R7Y9"/>
<proteinExistence type="predicted"/>
<reference evidence="2 3" key="1">
    <citation type="submission" date="2017-12" db="EMBL/GenBank/DDBJ databases">
        <title>Comparative genomics of Botrytis spp.</title>
        <authorList>
            <person name="Valero-Jimenez C.A."/>
            <person name="Tapia P."/>
            <person name="Veloso J."/>
            <person name="Silva-Moreno E."/>
            <person name="Staats M."/>
            <person name="Valdes J.H."/>
            <person name="Van Kan J.A.L."/>
        </authorList>
    </citation>
    <scope>NUCLEOTIDE SEQUENCE [LARGE SCALE GENOMIC DNA]</scope>
    <source>
        <strain evidence="2 3">MUCL435</strain>
    </source>
</reference>
<keyword evidence="3" id="KW-1185">Reference proteome</keyword>
<organism evidence="2 3">
    <name type="scientific">Botrytis galanthina</name>
    <dbReference type="NCBI Taxonomy" id="278940"/>
    <lineage>
        <taxon>Eukaryota</taxon>
        <taxon>Fungi</taxon>
        <taxon>Dikarya</taxon>
        <taxon>Ascomycota</taxon>
        <taxon>Pezizomycotina</taxon>
        <taxon>Leotiomycetes</taxon>
        <taxon>Helotiales</taxon>
        <taxon>Sclerotiniaceae</taxon>
        <taxon>Botrytis</taxon>
    </lineage>
</organism>
<evidence type="ECO:0000313" key="2">
    <source>
        <dbReference type="EMBL" id="THV53321.1"/>
    </source>
</evidence>
<protein>
    <submittedName>
        <fullName evidence="2">Uncharacterized protein</fullName>
    </submittedName>
</protein>
<sequence length="247" mass="27799">MAKEHAASLQNKNVEISNLQTSSIADLASLDKKHEPLIEVAVQVFGRKKELSKPGNLRNSPLIEEGNSAAHGGRCLADLQRMEIKTMDSDSAWFEKRYGVTDKGAQRFKGSSASRKLIDMRFDLRKSRIHRSADHQRTQINESLPAEGQTDEDGAYTMEVLLLKDPVVKVLFKEACSKWVAAIDKDQTTLKEIRKDLMPTRHKNRKAMSFGRRSNFSGRTNRSRWKQGSSIMGSISEGVKSILEKIL</sequence>
<accession>A0A4S8R7Y9</accession>
<dbReference type="EMBL" id="PQXL01000054">
    <property type="protein sequence ID" value="THV53321.1"/>
    <property type="molecule type" value="Genomic_DNA"/>
</dbReference>
<gene>
    <name evidence="2" type="ORF">BGAL_0054g00330</name>
</gene>